<dbReference type="InterPro" id="IPR031728">
    <property type="entry name" value="GlcAase_C"/>
</dbReference>
<feature type="domain" description="Beta-glucuronidase C-terminal" evidence="2">
    <location>
        <begin position="459"/>
        <end position="569"/>
    </location>
</feature>
<dbReference type="Gene3D" id="2.60.40.1180">
    <property type="entry name" value="Golgi alpha-mannosidase II"/>
    <property type="match status" value="1"/>
</dbReference>
<accession>A0A8H7NW27</accession>
<dbReference type="SUPFAM" id="SSF51445">
    <property type="entry name" value="(Trans)glycosidases"/>
    <property type="match status" value="1"/>
</dbReference>
<dbReference type="Proteomes" id="UP000639403">
    <property type="component" value="Unassembled WGS sequence"/>
</dbReference>
<dbReference type="PANTHER" id="PTHR36183:SF2">
    <property type="entry name" value="BETA-GLUCURONIDASE C-TERMINAL DOMAIN-CONTAINING PROTEIN"/>
    <property type="match status" value="1"/>
</dbReference>
<organism evidence="3 4">
    <name type="scientific">Rhodonia placenta</name>
    <dbReference type="NCBI Taxonomy" id="104341"/>
    <lineage>
        <taxon>Eukaryota</taxon>
        <taxon>Fungi</taxon>
        <taxon>Dikarya</taxon>
        <taxon>Basidiomycota</taxon>
        <taxon>Agaricomycotina</taxon>
        <taxon>Agaricomycetes</taxon>
        <taxon>Polyporales</taxon>
        <taxon>Adustoporiaceae</taxon>
        <taxon>Rhodonia</taxon>
    </lineage>
</organism>
<feature type="signal peptide" evidence="1">
    <location>
        <begin position="1"/>
        <end position="18"/>
    </location>
</feature>
<reference evidence="3" key="2">
    <citation type="journal article" name="Front. Microbiol.">
        <title>Degradative Capacity of Two Strains of Rhodonia placenta: From Phenotype to Genotype.</title>
        <authorList>
            <person name="Kolle M."/>
            <person name="Horta M.A.C."/>
            <person name="Nowrousian M."/>
            <person name="Ohm R.A."/>
            <person name="Benz J.P."/>
            <person name="Pilgard A."/>
        </authorList>
    </citation>
    <scope>NUCLEOTIDE SEQUENCE</scope>
    <source>
        <strain evidence="3">FPRL280</strain>
    </source>
</reference>
<dbReference type="EMBL" id="JADOXO010000318">
    <property type="protein sequence ID" value="KAF9806697.1"/>
    <property type="molecule type" value="Genomic_DNA"/>
</dbReference>
<comment type="caution">
    <text evidence="3">The sequence shown here is derived from an EMBL/GenBank/DDBJ whole genome shotgun (WGS) entry which is preliminary data.</text>
</comment>
<name>A0A8H7NW27_9APHY</name>
<protein>
    <recommendedName>
        <fullName evidence="2">Beta-glucuronidase C-terminal domain-containing protein</fullName>
    </recommendedName>
</protein>
<proteinExistence type="predicted"/>
<dbReference type="AlphaFoldDB" id="A0A8H7NW27"/>
<feature type="chain" id="PRO_5034181394" description="Beta-glucuronidase C-terminal domain-containing protein" evidence="1">
    <location>
        <begin position="19"/>
        <end position="697"/>
    </location>
</feature>
<keyword evidence="1" id="KW-0732">Signal</keyword>
<evidence type="ECO:0000313" key="4">
    <source>
        <dbReference type="Proteomes" id="UP000639403"/>
    </source>
</evidence>
<dbReference type="InterPro" id="IPR013780">
    <property type="entry name" value="Glyco_hydro_b"/>
</dbReference>
<dbReference type="Pfam" id="PF16862">
    <property type="entry name" value="Glyco_hydro_79C"/>
    <property type="match status" value="1"/>
</dbReference>
<evidence type="ECO:0000313" key="3">
    <source>
        <dbReference type="EMBL" id="KAF9806697.1"/>
    </source>
</evidence>
<gene>
    <name evidence="3" type="ORF">IEO21_08591</name>
</gene>
<dbReference type="InterPro" id="IPR052974">
    <property type="entry name" value="GH79_Enzymes"/>
</dbReference>
<dbReference type="PANTHER" id="PTHR36183">
    <property type="entry name" value="BETA-GLUCURONIDASE"/>
    <property type="match status" value="1"/>
</dbReference>
<sequence length="697" mass="74154">MILHSLFLYCVFASGGLARAVTVYSQVPMGVTPTTSASGSTYTGAAAYDPTVLNAPALPNPLPPIQFGIQLSTSASDVPALSIQLSGAFLGFSIEMSVVDQVCELSSLLQVPFLNLMALLSERAGRVNIRVGGNTQETATLVQSLPDMKMVEKQEMAGNNPTETPALLYTPDILYLLSNISALVNTKWYLGIPLNDTSNLRLAIAEYGERILGDNLLGLQVGNEPDLYARHGHRASTYGPYDYFGEFGQVVAAMQADPNISVSNNLIAPNVATGDWTPEDVWNTGFIEAYTNSIYTLTVEHYPDDNCAAIYSGFGPPKDPQTEFPNYLTHAAGKSIVAPYLNSSAIALAAGKPFVMFETNTASCGGFPGISDSFGAALWAIDYGLQMAASNFSHALLHVGGQDVYYNDAAPPTNQSSYHQWTIGPIFYSVLAVSETLGPTNTSQVIDLYANGNNDYTPGYAIYENGALARLALLNYMTDPSGANDYNATVSLGGGVAGQPSAVPAQVYVKYLLAPSVGEKFNITWAGQTFGGQFSSDGRLQGSQHVETVPCDQTANTCTVTVPAPGFALVFMSNSALGESTPTSTMTFATTATAGRHAGSGCGPECAGDLEWARGPGLWAWEHEQGAEQRGWQGGWRVPKRRCTGCCHRGRGDHVAGICAPGVVRDAMYFLRESQCARDRSSVLGDDVLVPDNVSRV</sequence>
<evidence type="ECO:0000259" key="2">
    <source>
        <dbReference type="Pfam" id="PF16862"/>
    </source>
</evidence>
<dbReference type="Gene3D" id="3.20.20.80">
    <property type="entry name" value="Glycosidases"/>
    <property type="match status" value="1"/>
</dbReference>
<reference evidence="3" key="1">
    <citation type="submission" date="2020-11" db="EMBL/GenBank/DDBJ databases">
        <authorList>
            <person name="Koelle M."/>
            <person name="Horta M.A.C."/>
            <person name="Nowrousian M."/>
            <person name="Ohm R.A."/>
            <person name="Benz P."/>
            <person name="Pilgard A."/>
        </authorList>
    </citation>
    <scope>NUCLEOTIDE SEQUENCE</scope>
    <source>
        <strain evidence="3">FPRL280</strain>
    </source>
</reference>
<evidence type="ECO:0000256" key="1">
    <source>
        <dbReference type="SAM" id="SignalP"/>
    </source>
</evidence>
<dbReference type="InterPro" id="IPR017853">
    <property type="entry name" value="GH"/>
</dbReference>